<proteinExistence type="predicted"/>
<evidence type="ECO:0000313" key="1">
    <source>
        <dbReference type="EMBL" id="JAH88003.1"/>
    </source>
</evidence>
<dbReference type="EMBL" id="GBXM01020574">
    <property type="protein sequence ID" value="JAH88003.1"/>
    <property type="molecule type" value="Transcribed_RNA"/>
</dbReference>
<accession>A0A0E9WET0</accession>
<reference evidence="1" key="2">
    <citation type="journal article" date="2015" name="Fish Shellfish Immunol.">
        <title>Early steps in the European eel (Anguilla anguilla)-Vibrio vulnificus interaction in the gills: Role of the RtxA13 toxin.</title>
        <authorList>
            <person name="Callol A."/>
            <person name="Pajuelo D."/>
            <person name="Ebbesson L."/>
            <person name="Teles M."/>
            <person name="MacKenzie S."/>
            <person name="Amaro C."/>
        </authorList>
    </citation>
    <scope>NUCLEOTIDE SEQUENCE</scope>
</reference>
<dbReference type="AlphaFoldDB" id="A0A0E9WET0"/>
<name>A0A0E9WET0_ANGAN</name>
<sequence>MCAVGVSEMDISTTQSTSTGFSFSIYKPCKLCVVAVTVDIRCTASFHIQRYIEIRI</sequence>
<protein>
    <submittedName>
        <fullName evidence="1">Uncharacterized protein</fullName>
    </submittedName>
</protein>
<organism evidence="1">
    <name type="scientific">Anguilla anguilla</name>
    <name type="common">European freshwater eel</name>
    <name type="synonym">Muraena anguilla</name>
    <dbReference type="NCBI Taxonomy" id="7936"/>
    <lineage>
        <taxon>Eukaryota</taxon>
        <taxon>Metazoa</taxon>
        <taxon>Chordata</taxon>
        <taxon>Craniata</taxon>
        <taxon>Vertebrata</taxon>
        <taxon>Euteleostomi</taxon>
        <taxon>Actinopterygii</taxon>
        <taxon>Neopterygii</taxon>
        <taxon>Teleostei</taxon>
        <taxon>Anguilliformes</taxon>
        <taxon>Anguillidae</taxon>
        <taxon>Anguilla</taxon>
    </lineage>
</organism>
<reference evidence="1" key="1">
    <citation type="submission" date="2014-11" db="EMBL/GenBank/DDBJ databases">
        <authorList>
            <person name="Amaro Gonzalez C."/>
        </authorList>
    </citation>
    <scope>NUCLEOTIDE SEQUENCE</scope>
</reference>